<dbReference type="Proteomes" id="UP000307790">
    <property type="component" value="Unassembled WGS sequence"/>
</dbReference>
<reference evidence="1 2" key="1">
    <citation type="submission" date="2019-05" db="EMBL/GenBank/DDBJ databases">
        <title>Genome sequences of Thalassotalea litorea 1K03283.</title>
        <authorList>
            <person name="Zhang D."/>
        </authorList>
    </citation>
    <scope>NUCLEOTIDE SEQUENCE [LARGE SCALE GENOMIC DNA]</scope>
    <source>
        <strain evidence="1 2">MCCC 1K03283</strain>
    </source>
</reference>
<dbReference type="EMBL" id="VCBC01000015">
    <property type="protein sequence ID" value="TLU61662.1"/>
    <property type="molecule type" value="Genomic_DNA"/>
</dbReference>
<proteinExistence type="predicted"/>
<name>A0A5R9IK18_9GAMM</name>
<gene>
    <name evidence="1" type="ORF">FE810_14225</name>
</gene>
<dbReference type="RefSeq" id="WP_138320820.1">
    <property type="nucleotide sequence ID" value="NZ_VCBC01000015.1"/>
</dbReference>
<comment type="caution">
    <text evidence="1">The sequence shown here is derived from an EMBL/GenBank/DDBJ whole genome shotgun (WGS) entry which is preliminary data.</text>
</comment>
<evidence type="ECO:0000313" key="2">
    <source>
        <dbReference type="Proteomes" id="UP000307790"/>
    </source>
</evidence>
<organism evidence="1 2">
    <name type="scientific">Thalassotalea litorea</name>
    <dbReference type="NCBI Taxonomy" id="2020715"/>
    <lineage>
        <taxon>Bacteria</taxon>
        <taxon>Pseudomonadati</taxon>
        <taxon>Pseudomonadota</taxon>
        <taxon>Gammaproteobacteria</taxon>
        <taxon>Alteromonadales</taxon>
        <taxon>Colwelliaceae</taxon>
        <taxon>Thalassotalea</taxon>
    </lineage>
</organism>
<accession>A0A5R9IK18</accession>
<evidence type="ECO:0000313" key="1">
    <source>
        <dbReference type="EMBL" id="TLU61662.1"/>
    </source>
</evidence>
<dbReference type="AlphaFoldDB" id="A0A5R9IK18"/>
<keyword evidence="2" id="KW-1185">Reference proteome</keyword>
<protein>
    <submittedName>
        <fullName evidence="1">Uncharacterized protein</fullName>
    </submittedName>
</protein>
<sequence>MSGTMVLGVYPDVYRQQMATYRITIASLLHSIEKTVRMAIREFCNRANTAIYIQPSLIIVRGNSSE</sequence>